<comment type="similarity">
    <text evidence="2 12">Belongs to the ELO family.</text>
</comment>
<feature type="transmembrane region" description="Helical" evidence="12">
    <location>
        <begin position="258"/>
        <end position="279"/>
    </location>
</feature>
<keyword evidence="3 12" id="KW-0444">Lipid biosynthesis</keyword>
<evidence type="ECO:0000256" key="8">
    <source>
        <dbReference type="ARBA" id="ARBA00023098"/>
    </source>
</evidence>
<comment type="subcellular location">
    <subcellularLocation>
        <location evidence="1">Membrane</location>
        <topology evidence="1">Multi-pass membrane protein</topology>
    </subcellularLocation>
</comment>
<keyword evidence="10 12" id="KW-0275">Fatty acid biosynthesis</keyword>
<organism evidence="13 14">
    <name type="scientific">Erysiphe neolycopersici</name>
    <dbReference type="NCBI Taxonomy" id="212602"/>
    <lineage>
        <taxon>Eukaryota</taxon>
        <taxon>Fungi</taxon>
        <taxon>Dikarya</taxon>
        <taxon>Ascomycota</taxon>
        <taxon>Pezizomycotina</taxon>
        <taxon>Leotiomycetes</taxon>
        <taxon>Erysiphales</taxon>
        <taxon>Erysiphaceae</taxon>
        <taxon>Erysiphe</taxon>
    </lineage>
</organism>
<keyword evidence="4 12" id="KW-0808">Transferase</keyword>
<comment type="caution">
    <text evidence="13">The sequence shown here is derived from an EMBL/GenBank/DDBJ whole genome shotgun (WGS) entry which is preliminary data.</text>
</comment>
<dbReference type="AlphaFoldDB" id="A0A420I5U2"/>
<keyword evidence="7 12" id="KW-1133">Transmembrane helix</keyword>
<keyword evidence="5 12" id="KW-0812">Transmembrane</keyword>
<keyword evidence="9 12" id="KW-0472">Membrane</keyword>
<dbReference type="GO" id="GO:0042761">
    <property type="term" value="P:very long-chain fatty acid biosynthetic process"/>
    <property type="evidence" value="ECO:0007669"/>
    <property type="project" value="TreeGrafter"/>
</dbReference>
<evidence type="ECO:0000256" key="11">
    <source>
        <dbReference type="ARBA" id="ARBA00047375"/>
    </source>
</evidence>
<keyword evidence="6 12" id="KW-0276">Fatty acid metabolism</keyword>
<sequence>MSYSITTAPGVIGAISLSPWTNFDKVWTAIIGYPASEFQFVRGKTPLSTLGEAVSMVLVYMILVMGGRQIMRDQPAFKLNTLFKIHNFILTLISGCLLVLFIEQIVPSLWQHGLFKNICSSPGWSQPLVTLYYVNYLIKFYELLDTIFLVLKKKPLTFLHCYHHPATAVLCWTQLAGSTPISWLPITLNLFVHVVMYWYYFQSARGVRVAWKEWITRFQIAQFVIDLGFVYYGTYSYIVDMRWPHLPHIGTCDGAPWAAITGDLILLSYLILFISFYLATYRKQSSRKAAAIGIERKIDSMNATPAKSVRI</sequence>
<feature type="transmembrane region" description="Helical" evidence="12">
    <location>
        <begin position="47"/>
        <end position="67"/>
    </location>
</feature>
<evidence type="ECO:0000256" key="4">
    <source>
        <dbReference type="ARBA" id="ARBA00022679"/>
    </source>
</evidence>
<comment type="catalytic activity">
    <reaction evidence="11">
        <text>a very-long-chain acyl-CoA + malonyl-CoA + H(+) = a very-long-chain 3-oxoacyl-CoA + CO2 + CoA</text>
        <dbReference type="Rhea" id="RHEA:32727"/>
        <dbReference type="ChEBI" id="CHEBI:15378"/>
        <dbReference type="ChEBI" id="CHEBI:16526"/>
        <dbReference type="ChEBI" id="CHEBI:57287"/>
        <dbReference type="ChEBI" id="CHEBI:57384"/>
        <dbReference type="ChEBI" id="CHEBI:90725"/>
        <dbReference type="ChEBI" id="CHEBI:90736"/>
        <dbReference type="EC" id="2.3.1.199"/>
    </reaction>
</comment>
<reference evidence="13 14" key="1">
    <citation type="journal article" date="2018" name="BMC Genomics">
        <title>Comparative genome analyses reveal sequence features reflecting distinct modes of host-adaptation between dicot and monocot powdery mildew.</title>
        <authorList>
            <person name="Wu Y."/>
            <person name="Ma X."/>
            <person name="Pan Z."/>
            <person name="Kale S.D."/>
            <person name="Song Y."/>
            <person name="King H."/>
            <person name="Zhang Q."/>
            <person name="Presley C."/>
            <person name="Deng X."/>
            <person name="Wei C.I."/>
            <person name="Xiao S."/>
        </authorList>
    </citation>
    <scope>NUCLEOTIDE SEQUENCE [LARGE SCALE GENOMIC DNA]</scope>
    <source>
        <strain evidence="13">UMSG2</strain>
    </source>
</reference>
<evidence type="ECO:0000313" key="14">
    <source>
        <dbReference type="Proteomes" id="UP000286134"/>
    </source>
</evidence>
<protein>
    <recommendedName>
        <fullName evidence="12">Elongation of fatty acids protein</fullName>
        <ecNumber evidence="12">2.3.1.-</ecNumber>
    </recommendedName>
</protein>
<dbReference type="EC" id="2.3.1.-" evidence="12"/>
<dbReference type="Proteomes" id="UP000286134">
    <property type="component" value="Unassembled WGS sequence"/>
</dbReference>
<dbReference type="GO" id="GO:0009922">
    <property type="term" value="F:fatty acid elongase activity"/>
    <property type="evidence" value="ECO:0007669"/>
    <property type="project" value="UniProtKB-EC"/>
</dbReference>
<dbReference type="Pfam" id="PF01151">
    <property type="entry name" value="ELO"/>
    <property type="match status" value="1"/>
</dbReference>
<evidence type="ECO:0000256" key="5">
    <source>
        <dbReference type="ARBA" id="ARBA00022692"/>
    </source>
</evidence>
<dbReference type="PANTHER" id="PTHR11157">
    <property type="entry name" value="FATTY ACID ACYL TRANSFERASE-RELATED"/>
    <property type="match status" value="1"/>
</dbReference>
<evidence type="ECO:0000256" key="3">
    <source>
        <dbReference type="ARBA" id="ARBA00022516"/>
    </source>
</evidence>
<evidence type="ECO:0000256" key="2">
    <source>
        <dbReference type="ARBA" id="ARBA00007263"/>
    </source>
</evidence>
<accession>A0A420I5U2</accession>
<comment type="catalytic activity">
    <reaction evidence="12">
        <text>an acyl-CoA + malonyl-CoA + H(+) = a 3-oxoacyl-CoA + CO2 + CoA</text>
        <dbReference type="Rhea" id="RHEA:50252"/>
        <dbReference type="ChEBI" id="CHEBI:15378"/>
        <dbReference type="ChEBI" id="CHEBI:16526"/>
        <dbReference type="ChEBI" id="CHEBI:57287"/>
        <dbReference type="ChEBI" id="CHEBI:57384"/>
        <dbReference type="ChEBI" id="CHEBI:58342"/>
        <dbReference type="ChEBI" id="CHEBI:90726"/>
    </reaction>
    <physiologicalReaction direction="left-to-right" evidence="12">
        <dbReference type="Rhea" id="RHEA:50253"/>
    </physiologicalReaction>
</comment>
<dbReference type="EMBL" id="MCFK01001386">
    <property type="protein sequence ID" value="RKF65022.1"/>
    <property type="molecule type" value="Genomic_DNA"/>
</dbReference>
<name>A0A420I5U2_9PEZI</name>
<evidence type="ECO:0000256" key="7">
    <source>
        <dbReference type="ARBA" id="ARBA00022989"/>
    </source>
</evidence>
<evidence type="ECO:0000256" key="9">
    <source>
        <dbReference type="ARBA" id="ARBA00023136"/>
    </source>
</evidence>
<dbReference type="GO" id="GO:0005789">
    <property type="term" value="C:endoplasmic reticulum membrane"/>
    <property type="evidence" value="ECO:0007669"/>
    <property type="project" value="TreeGrafter"/>
</dbReference>
<evidence type="ECO:0000256" key="12">
    <source>
        <dbReference type="RuleBase" id="RU361115"/>
    </source>
</evidence>
<feature type="transmembrane region" description="Helical" evidence="12">
    <location>
        <begin position="220"/>
        <end position="238"/>
    </location>
</feature>
<feature type="transmembrane region" description="Helical" evidence="12">
    <location>
        <begin position="88"/>
        <end position="110"/>
    </location>
</feature>
<dbReference type="GO" id="GO:0034626">
    <property type="term" value="P:fatty acid elongation, polyunsaturated fatty acid"/>
    <property type="evidence" value="ECO:0007669"/>
    <property type="project" value="TreeGrafter"/>
</dbReference>
<feature type="transmembrane region" description="Helical" evidence="12">
    <location>
        <begin position="181"/>
        <end position="200"/>
    </location>
</feature>
<gene>
    <name evidence="13" type="ORF">OnM2_013036</name>
</gene>
<dbReference type="OrthoDB" id="434092at2759"/>
<dbReference type="GO" id="GO:0030148">
    <property type="term" value="P:sphingolipid biosynthetic process"/>
    <property type="evidence" value="ECO:0007669"/>
    <property type="project" value="TreeGrafter"/>
</dbReference>
<evidence type="ECO:0000256" key="6">
    <source>
        <dbReference type="ARBA" id="ARBA00022832"/>
    </source>
</evidence>
<dbReference type="GO" id="GO:0019367">
    <property type="term" value="P:fatty acid elongation, saturated fatty acid"/>
    <property type="evidence" value="ECO:0007669"/>
    <property type="project" value="TreeGrafter"/>
</dbReference>
<dbReference type="InterPro" id="IPR002076">
    <property type="entry name" value="ELO_fam"/>
</dbReference>
<dbReference type="PANTHER" id="PTHR11157:SF134">
    <property type="entry name" value="ELONGATION OF FATTY ACIDS PROTEIN 1-RELATED"/>
    <property type="match status" value="1"/>
</dbReference>
<dbReference type="GO" id="GO:0034625">
    <property type="term" value="P:fatty acid elongation, monounsaturated fatty acid"/>
    <property type="evidence" value="ECO:0007669"/>
    <property type="project" value="TreeGrafter"/>
</dbReference>
<keyword evidence="14" id="KW-1185">Reference proteome</keyword>
<dbReference type="STRING" id="212602.A0A420I5U2"/>
<evidence type="ECO:0000256" key="10">
    <source>
        <dbReference type="ARBA" id="ARBA00023160"/>
    </source>
</evidence>
<keyword evidence="8 12" id="KW-0443">Lipid metabolism</keyword>
<evidence type="ECO:0000256" key="1">
    <source>
        <dbReference type="ARBA" id="ARBA00004141"/>
    </source>
</evidence>
<proteinExistence type="inferred from homology"/>
<evidence type="ECO:0000313" key="13">
    <source>
        <dbReference type="EMBL" id="RKF65022.1"/>
    </source>
</evidence>